<evidence type="ECO:0000259" key="2">
    <source>
        <dbReference type="Pfam" id="PF02714"/>
    </source>
</evidence>
<name>A0A5P1DZN0_ASPOF</name>
<organism evidence="3 4">
    <name type="scientific">Asparagus officinalis</name>
    <name type="common">Garden asparagus</name>
    <dbReference type="NCBI Taxonomy" id="4686"/>
    <lineage>
        <taxon>Eukaryota</taxon>
        <taxon>Viridiplantae</taxon>
        <taxon>Streptophyta</taxon>
        <taxon>Embryophyta</taxon>
        <taxon>Tracheophyta</taxon>
        <taxon>Spermatophyta</taxon>
        <taxon>Magnoliopsida</taxon>
        <taxon>Liliopsida</taxon>
        <taxon>Asparagales</taxon>
        <taxon>Asparagaceae</taxon>
        <taxon>Asparagoideae</taxon>
        <taxon>Asparagus</taxon>
    </lineage>
</organism>
<evidence type="ECO:0000313" key="3">
    <source>
        <dbReference type="EMBL" id="ONK55764.1"/>
    </source>
</evidence>
<feature type="region of interest" description="Disordered" evidence="1">
    <location>
        <begin position="134"/>
        <end position="156"/>
    </location>
</feature>
<dbReference type="EMBL" id="CM007390">
    <property type="protein sequence ID" value="ONK55764.1"/>
    <property type="molecule type" value="Genomic_DNA"/>
</dbReference>
<dbReference type="OMA" id="RYESAFM"/>
<accession>A0A5P1DZN0</accession>
<dbReference type="GO" id="GO:0005886">
    <property type="term" value="C:plasma membrane"/>
    <property type="evidence" value="ECO:0007669"/>
    <property type="project" value="TreeGrafter"/>
</dbReference>
<evidence type="ECO:0000256" key="1">
    <source>
        <dbReference type="SAM" id="MobiDB-lite"/>
    </source>
</evidence>
<evidence type="ECO:0000313" key="4">
    <source>
        <dbReference type="Proteomes" id="UP000243459"/>
    </source>
</evidence>
<dbReference type="AlphaFoldDB" id="A0A5P1DZN0"/>
<dbReference type="InterPro" id="IPR003864">
    <property type="entry name" value="CSC1/OSCA1-like_7TM"/>
</dbReference>
<dbReference type="Gramene" id="ONK55764">
    <property type="protein sequence ID" value="ONK55764"/>
    <property type="gene ID" value="A4U43_C10F750"/>
</dbReference>
<feature type="compositionally biased region" description="Low complexity" evidence="1">
    <location>
        <begin position="136"/>
        <end position="145"/>
    </location>
</feature>
<dbReference type="Proteomes" id="UP000243459">
    <property type="component" value="Chromosome 10"/>
</dbReference>
<dbReference type="GO" id="GO:0005227">
    <property type="term" value="F:calcium-activated cation channel activity"/>
    <property type="evidence" value="ECO:0007669"/>
    <property type="project" value="InterPro"/>
</dbReference>
<reference evidence="4" key="1">
    <citation type="journal article" date="2017" name="Nat. Commun.">
        <title>The asparagus genome sheds light on the origin and evolution of a young Y chromosome.</title>
        <authorList>
            <person name="Harkess A."/>
            <person name="Zhou J."/>
            <person name="Xu C."/>
            <person name="Bowers J.E."/>
            <person name="Van der Hulst R."/>
            <person name="Ayyampalayam S."/>
            <person name="Mercati F."/>
            <person name="Riccardi P."/>
            <person name="McKain M.R."/>
            <person name="Kakrana A."/>
            <person name="Tang H."/>
            <person name="Ray J."/>
            <person name="Groenendijk J."/>
            <person name="Arikit S."/>
            <person name="Mathioni S.M."/>
            <person name="Nakano M."/>
            <person name="Shan H."/>
            <person name="Telgmann-Rauber A."/>
            <person name="Kanno A."/>
            <person name="Yue Z."/>
            <person name="Chen H."/>
            <person name="Li W."/>
            <person name="Chen Y."/>
            <person name="Xu X."/>
            <person name="Zhang Y."/>
            <person name="Luo S."/>
            <person name="Chen H."/>
            <person name="Gao J."/>
            <person name="Mao Z."/>
            <person name="Pires J.C."/>
            <person name="Luo M."/>
            <person name="Kudrna D."/>
            <person name="Wing R.A."/>
            <person name="Meyers B.C."/>
            <person name="Yi K."/>
            <person name="Kong H."/>
            <person name="Lavrijsen P."/>
            <person name="Sunseri F."/>
            <person name="Falavigna A."/>
            <person name="Ye Y."/>
            <person name="Leebens-Mack J.H."/>
            <person name="Chen G."/>
        </authorList>
    </citation>
    <scope>NUCLEOTIDE SEQUENCE [LARGE SCALE GENOMIC DNA]</scope>
    <source>
        <strain evidence="4">cv. DH0086</strain>
    </source>
</reference>
<dbReference type="Pfam" id="PF02714">
    <property type="entry name" value="RSN1_7TM"/>
    <property type="match status" value="1"/>
</dbReference>
<dbReference type="InterPro" id="IPR045122">
    <property type="entry name" value="Csc1-like"/>
</dbReference>
<feature type="domain" description="CSC1/OSCA1-like 7TM region" evidence="2">
    <location>
        <begin position="3"/>
        <end position="43"/>
    </location>
</feature>
<dbReference type="PANTHER" id="PTHR13018">
    <property type="entry name" value="PROBABLE MEMBRANE PROTEIN DUF221-RELATED"/>
    <property type="match status" value="1"/>
</dbReference>
<keyword evidence="4" id="KW-1185">Reference proteome</keyword>
<proteinExistence type="predicted"/>
<protein>
    <recommendedName>
        <fullName evidence="2">CSC1/OSCA1-like 7TM region domain-containing protein</fullName>
    </recommendedName>
</protein>
<sequence length="166" mass="19027">MGRHQIINVYNQEYESAGAFWPHVHTRIVASMWISQLLLIGLLSTKKAASSTPLLAVLPVITYGFHKYCKSRFEPAFRKYPLEEAKEKDDMERTSEPNLNLKSYLANAYLHPIFHSFEDVETVEVRVDKNQTCVASPSSSESSSPPSHPQYNTSPPRYVYHYEFEA</sequence>
<dbReference type="PANTHER" id="PTHR13018:SF98">
    <property type="entry name" value="TO DEHYDRATION PROTEIN, PUTATIVE, EXPRESSED-RELATED"/>
    <property type="match status" value="1"/>
</dbReference>
<gene>
    <name evidence="3" type="ORF">A4U43_C10F750</name>
</gene>